<dbReference type="WBParaSite" id="TCLT_0000601501-mRNA-1">
    <property type="protein sequence ID" value="TCLT_0000601501-mRNA-1"/>
    <property type="gene ID" value="TCLT_0000601501"/>
</dbReference>
<protein>
    <recommendedName>
        <fullName evidence="4">Trafficking protein particle complex subunit 2-like protein</fullName>
    </recommendedName>
</protein>
<evidence type="ECO:0000256" key="3">
    <source>
        <dbReference type="ARBA" id="ARBA00022892"/>
    </source>
</evidence>
<sequence length="116" mass="13510">MEESMPLYMTIKESIRYTDVFHIQMFIYCSLDIVDEKVFGANKSMESYLGHLISDQYFKSFGYVTNTNVKMIIVTQVGNTTLKDQDIRSIFKKLHAAYCNMLSDPFYTPGQYIKSK</sequence>
<proteinExistence type="inferred from homology"/>
<evidence type="ECO:0000256" key="2">
    <source>
        <dbReference type="ARBA" id="ARBA00006626"/>
    </source>
</evidence>
<keyword evidence="3" id="KW-0931">ER-Golgi transport</keyword>
<dbReference type="PANTHER" id="PTHR12403">
    <property type="entry name" value="TRAFFICKING PROTEIN PARTICLE COMPLEX SUBUNIT 2"/>
    <property type="match status" value="1"/>
</dbReference>
<evidence type="ECO:0000256" key="1">
    <source>
        <dbReference type="ARBA" id="ARBA00004556"/>
    </source>
</evidence>
<evidence type="ECO:0000313" key="6">
    <source>
        <dbReference type="Proteomes" id="UP000276776"/>
    </source>
</evidence>
<reference evidence="5 6" key="2">
    <citation type="submission" date="2018-11" db="EMBL/GenBank/DDBJ databases">
        <authorList>
            <consortium name="Pathogen Informatics"/>
        </authorList>
    </citation>
    <scope>NUCLEOTIDE SEQUENCE [LARGE SCALE GENOMIC DNA]</scope>
</reference>
<dbReference type="SUPFAM" id="SSF64356">
    <property type="entry name" value="SNARE-like"/>
    <property type="match status" value="1"/>
</dbReference>
<evidence type="ECO:0000256" key="4">
    <source>
        <dbReference type="ARBA" id="ARBA00024408"/>
    </source>
</evidence>
<evidence type="ECO:0000313" key="5">
    <source>
        <dbReference type="EMBL" id="VDN03316.1"/>
    </source>
</evidence>
<organism evidence="7">
    <name type="scientific">Thelazia callipaeda</name>
    <name type="common">Oriental eyeworm</name>
    <name type="synonym">Parasitic nematode</name>
    <dbReference type="NCBI Taxonomy" id="103827"/>
    <lineage>
        <taxon>Eukaryota</taxon>
        <taxon>Metazoa</taxon>
        <taxon>Ecdysozoa</taxon>
        <taxon>Nematoda</taxon>
        <taxon>Chromadorea</taxon>
        <taxon>Rhabditida</taxon>
        <taxon>Spirurina</taxon>
        <taxon>Spiruromorpha</taxon>
        <taxon>Thelazioidea</taxon>
        <taxon>Thelaziidae</taxon>
        <taxon>Thelazia</taxon>
    </lineage>
</organism>
<dbReference type="InterPro" id="IPR011012">
    <property type="entry name" value="Longin-like_dom_sf"/>
</dbReference>
<dbReference type="Proteomes" id="UP000276776">
    <property type="component" value="Unassembled WGS sequence"/>
</dbReference>
<comment type="similarity">
    <text evidence="2">Belongs to the TRAPP small subunits family. Sedlin subfamily.</text>
</comment>
<keyword evidence="6" id="KW-1185">Reference proteome</keyword>
<dbReference type="GO" id="GO:0006888">
    <property type="term" value="P:endoplasmic reticulum to Golgi vesicle-mediated transport"/>
    <property type="evidence" value="ECO:0007669"/>
    <property type="project" value="InterPro"/>
</dbReference>
<dbReference type="CDD" id="cd14854">
    <property type="entry name" value="TRAPPC2L"/>
    <property type="match status" value="1"/>
</dbReference>
<dbReference type="Gene3D" id="3.30.450.70">
    <property type="match status" value="1"/>
</dbReference>
<reference evidence="7" key="1">
    <citation type="submission" date="2017-02" db="UniProtKB">
        <authorList>
            <consortium name="WormBaseParasite"/>
        </authorList>
    </citation>
    <scope>IDENTIFICATION</scope>
</reference>
<dbReference type="OrthoDB" id="10258445at2759"/>
<dbReference type="AlphaFoldDB" id="A0A0N5CZS9"/>
<name>A0A0N5CZS9_THECL</name>
<dbReference type="InterPro" id="IPR044760">
    <property type="entry name" value="TRAPPC2L"/>
</dbReference>
<dbReference type="EMBL" id="UYYF01004380">
    <property type="protein sequence ID" value="VDN03316.1"/>
    <property type="molecule type" value="Genomic_DNA"/>
</dbReference>
<dbReference type="OMA" id="IEMFTFC"/>
<evidence type="ECO:0000313" key="7">
    <source>
        <dbReference type="WBParaSite" id="TCLT_0000601501-mRNA-1"/>
    </source>
</evidence>
<dbReference type="STRING" id="103827.A0A0N5CZS9"/>
<comment type="subcellular location">
    <subcellularLocation>
        <location evidence="1">Cytoplasm</location>
        <location evidence="1">Perinuclear region</location>
    </subcellularLocation>
</comment>
<gene>
    <name evidence="5" type="ORF">TCLT_LOCUS6004</name>
</gene>
<accession>A0A0N5CZS9</accession>
<keyword evidence="3" id="KW-0813">Transport</keyword>
<dbReference type="GO" id="GO:0048471">
    <property type="term" value="C:perinuclear region of cytoplasm"/>
    <property type="evidence" value="ECO:0007669"/>
    <property type="project" value="UniProtKB-SubCell"/>
</dbReference>
<dbReference type="InterPro" id="IPR006722">
    <property type="entry name" value="Sedlin"/>
</dbReference>
<dbReference type="Pfam" id="PF04628">
    <property type="entry name" value="Sedlin_N"/>
    <property type="match status" value="1"/>
</dbReference>